<gene>
    <name evidence="8" type="primary">xerC</name>
    <name evidence="8" type="ORF">ACFFTO_43315</name>
</gene>
<name>A0ABV5UL55_9PSEU</name>
<dbReference type="PROSITE" id="PS51900">
    <property type="entry name" value="CB"/>
    <property type="match status" value="1"/>
</dbReference>
<dbReference type="InterPro" id="IPR002104">
    <property type="entry name" value="Integrase_catalytic"/>
</dbReference>
<dbReference type="InterPro" id="IPR044068">
    <property type="entry name" value="CB"/>
</dbReference>
<keyword evidence="4" id="KW-0233">DNA recombination</keyword>
<protein>
    <submittedName>
        <fullName evidence="8">Tyrosine recombinase XerC</fullName>
    </submittedName>
</protein>
<evidence type="ECO:0000259" key="7">
    <source>
        <dbReference type="PROSITE" id="PS51900"/>
    </source>
</evidence>
<dbReference type="Pfam" id="PF00589">
    <property type="entry name" value="Phage_integrase"/>
    <property type="match status" value="1"/>
</dbReference>
<evidence type="ECO:0000259" key="6">
    <source>
        <dbReference type="PROSITE" id="PS51898"/>
    </source>
</evidence>
<comment type="caution">
    <text evidence="8">The sequence shown here is derived from an EMBL/GenBank/DDBJ whole genome shotgun (WGS) entry which is preliminary data.</text>
</comment>
<evidence type="ECO:0000313" key="9">
    <source>
        <dbReference type="Proteomes" id="UP001589535"/>
    </source>
</evidence>
<dbReference type="InterPro" id="IPR011010">
    <property type="entry name" value="DNA_brk_join_enz"/>
</dbReference>
<evidence type="ECO:0000256" key="2">
    <source>
        <dbReference type="ARBA" id="ARBA00022908"/>
    </source>
</evidence>
<dbReference type="Pfam" id="PF22022">
    <property type="entry name" value="Phage_int_M"/>
    <property type="match status" value="1"/>
</dbReference>
<dbReference type="PANTHER" id="PTHR30629:SF2">
    <property type="entry name" value="PROPHAGE INTEGRASE INTS-RELATED"/>
    <property type="match status" value="1"/>
</dbReference>
<dbReference type="PROSITE" id="PS51898">
    <property type="entry name" value="TYR_RECOMBINASE"/>
    <property type="match status" value="1"/>
</dbReference>
<dbReference type="Gene3D" id="1.10.150.130">
    <property type="match status" value="1"/>
</dbReference>
<comment type="similarity">
    <text evidence="1">Belongs to the 'phage' integrase family.</text>
</comment>
<organism evidence="8 9">
    <name type="scientific">Amycolatopsis plumensis</name>
    <dbReference type="NCBI Taxonomy" id="236508"/>
    <lineage>
        <taxon>Bacteria</taxon>
        <taxon>Bacillati</taxon>
        <taxon>Actinomycetota</taxon>
        <taxon>Actinomycetes</taxon>
        <taxon>Pseudonocardiales</taxon>
        <taxon>Pseudonocardiaceae</taxon>
        <taxon>Amycolatopsis</taxon>
    </lineage>
</organism>
<accession>A0ABV5UL55</accession>
<evidence type="ECO:0000256" key="3">
    <source>
        <dbReference type="ARBA" id="ARBA00023125"/>
    </source>
</evidence>
<dbReference type="PANTHER" id="PTHR30629">
    <property type="entry name" value="PROPHAGE INTEGRASE"/>
    <property type="match status" value="1"/>
</dbReference>
<feature type="domain" description="Tyr recombinase" evidence="6">
    <location>
        <begin position="187"/>
        <end position="396"/>
    </location>
</feature>
<evidence type="ECO:0000256" key="4">
    <source>
        <dbReference type="ARBA" id="ARBA00023172"/>
    </source>
</evidence>
<dbReference type="Gene3D" id="1.10.443.10">
    <property type="entry name" value="Intergrase catalytic core"/>
    <property type="match status" value="1"/>
</dbReference>
<sequence length="408" mass="44421">MGRPATPVGTYGVINVEQLPPTRAGKVRHRASAYFRMADGSLRLVRRQAPTKGQATTRLKEALRELATETQDGDIDKGTRFYHVVELWLEEIAQEAELGNLSPTTVSLYRRALKNWALPSLGQLRCREVLVTRCDKVVKKARAKASYDTAKTVKAALSGACDYAVRHGGMDANPIRSVGRMSRGKQKEVVTLSAPQRADLLAKLRAYAPTRQVDARGRSLGTRGRIWLDLPNLMEAMLSSGARIGEVLAILGPDVEPTAPTVAVTHHVVRVSGVGLERRELRKGNVGGLLLAVPQWSVPMWQRRKNAAGDGALFASFTGELLDPSNVINRLTEAVTAVGYEWVTSHVFRKTVGTVLDEADLPITAIADQLGNTPAVAERHYRKQRVANAGNAEALEAMMPVPTSRDGS</sequence>
<keyword evidence="2" id="KW-0229">DNA integration</keyword>
<dbReference type="InterPro" id="IPR013762">
    <property type="entry name" value="Integrase-like_cat_sf"/>
</dbReference>
<dbReference type="RefSeq" id="WP_378207421.1">
    <property type="nucleotide sequence ID" value="NZ_JBHMBK010000068.1"/>
</dbReference>
<keyword evidence="3 5" id="KW-0238">DNA-binding</keyword>
<feature type="domain" description="Core-binding (CB)" evidence="7">
    <location>
        <begin position="79"/>
        <end position="165"/>
    </location>
</feature>
<proteinExistence type="inferred from homology"/>
<evidence type="ECO:0000256" key="5">
    <source>
        <dbReference type="PROSITE-ProRule" id="PRU01248"/>
    </source>
</evidence>
<dbReference type="Proteomes" id="UP001589535">
    <property type="component" value="Unassembled WGS sequence"/>
</dbReference>
<keyword evidence="9" id="KW-1185">Reference proteome</keyword>
<dbReference type="InterPro" id="IPR010998">
    <property type="entry name" value="Integrase_recombinase_N"/>
</dbReference>
<reference evidence="8 9" key="1">
    <citation type="submission" date="2024-09" db="EMBL/GenBank/DDBJ databases">
        <authorList>
            <person name="Sun Q."/>
            <person name="Mori K."/>
        </authorList>
    </citation>
    <scope>NUCLEOTIDE SEQUENCE [LARGE SCALE GENOMIC DNA]</scope>
    <source>
        <strain evidence="8 9">JCM 13852</strain>
    </source>
</reference>
<dbReference type="InterPro" id="IPR053876">
    <property type="entry name" value="Phage_int_M"/>
</dbReference>
<dbReference type="EMBL" id="JBHMBK010000068">
    <property type="protein sequence ID" value="MFB9691045.1"/>
    <property type="molecule type" value="Genomic_DNA"/>
</dbReference>
<evidence type="ECO:0000256" key="1">
    <source>
        <dbReference type="ARBA" id="ARBA00008857"/>
    </source>
</evidence>
<evidence type="ECO:0000313" key="8">
    <source>
        <dbReference type="EMBL" id="MFB9691045.1"/>
    </source>
</evidence>
<dbReference type="InterPro" id="IPR050808">
    <property type="entry name" value="Phage_Integrase"/>
</dbReference>
<dbReference type="SUPFAM" id="SSF56349">
    <property type="entry name" value="DNA breaking-rejoining enzymes"/>
    <property type="match status" value="1"/>
</dbReference>